<reference evidence="5 6" key="1">
    <citation type="journal article" date="2024" name="Science">
        <title>Giant polyketide synthase enzymes in the biosynthesis of giant marine polyether toxins.</title>
        <authorList>
            <person name="Fallon T.R."/>
            <person name="Shende V.V."/>
            <person name="Wierzbicki I.H."/>
            <person name="Pendleton A.L."/>
            <person name="Watervoot N.F."/>
            <person name="Auber R.P."/>
            <person name="Gonzalez D.J."/>
            <person name="Wisecaver J.H."/>
            <person name="Moore B.S."/>
        </authorList>
    </citation>
    <scope>NUCLEOTIDE SEQUENCE [LARGE SCALE GENOMIC DNA]</scope>
    <source>
        <strain evidence="5 6">12B1</strain>
    </source>
</reference>
<dbReference type="Gene3D" id="3.40.30.10">
    <property type="entry name" value="Glutaredoxin"/>
    <property type="match status" value="1"/>
</dbReference>
<evidence type="ECO:0000256" key="2">
    <source>
        <dbReference type="PIRSR" id="PIRSR015753-2"/>
    </source>
</evidence>
<dbReference type="InterPro" id="IPR016639">
    <property type="entry name" value="GST_Omega/GSH"/>
</dbReference>
<protein>
    <recommendedName>
        <fullName evidence="4">GST C-terminal domain-containing protein</fullName>
    </recommendedName>
</protein>
<sequence>MQTSKVVGCLALAGIGAASARWLAKRFLCRSASCRARTALDEVDAKGNFKRTAGGYTCTVAPGTRYEPEAGRYHLYVALACPWANGALAALKYKGLDQVISYSVVHPTWARTRPADPKDEHSGWHFRAPGDAAVPNTLGYGANDCDDALIPDYVNGCKSIRDLYELANDQVGKYTTPLLWDKKTRSIVCNESLEILKTFDSAFDAFAKHPERKLFKPEKKAEAEKLNEFIYPTVNNGVYRCGFATTQEAYATAHAELFASLDKLEERFSKSTARFLTGDDFTWIDLRLYMTLVRFDPVYIVYFKTSHKRLADYPNLLKFVRSCYAIPEIKEVTNIKHIKMHYFTSHPRLNTYGIIPVHNGPPLD</sequence>
<dbReference type="PANTHER" id="PTHR32419">
    <property type="entry name" value="GLUTATHIONYL-HYDROQUINONE REDUCTASE"/>
    <property type="match status" value="1"/>
</dbReference>
<feature type="active site" description="Proton donor/acceptor" evidence="1">
    <location>
        <position position="239"/>
    </location>
</feature>
<dbReference type="InterPro" id="IPR010987">
    <property type="entry name" value="Glutathione-S-Trfase_C-like"/>
</dbReference>
<dbReference type="SUPFAM" id="SSF52833">
    <property type="entry name" value="Thioredoxin-like"/>
    <property type="match status" value="1"/>
</dbReference>
<accession>A0AB34K7T5</accession>
<dbReference type="InterPro" id="IPR004045">
    <property type="entry name" value="Glutathione_S-Trfase_N"/>
</dbReference>
<dbReference type="CDD" id="cd03190">
    <property type="entry name" value="GST_C_Omega_like"/>
    <property type="match status" value="1"/>
</dbReference>
<evidence type="ECO:0000256" key="1">
    <source>
        <dbReference type="PIRSR" id="PIRSR015753-1"/>
    </source>
</evidence>
<feature type="binding site" evidence="2">
    <location>
        <begin position="191"/>
        <end position="192"/>
    </location>
    <ligand>
        <name>glutathione</name>
        <dbReference type="ChEBI" id="CHEBI:57925"/>
    </ligand>
</feature>
<dbReference type="GO" id="GO:0004364">
    <property type="term" value="F:glutathione transferase activity"/>
    <property type="evidence" value="ECO:0007669"/>
    <property type="project" value="InterPro"/>
</dbReference>
<dbReference type="SUPFAM" id="SSF47616">
    <property type="entry name" value="GST C-terminal domain-like"/>
    <property type="match status" value="1"/>
</dbReference>
<keyword evidence="6" id="KW-1185">Reference proteome</keyword>
<feature type="active site" description="Nucleophile" evidence="1">
    <location>
        <position position="81"/>
    </location>
</feature>
<name>A0AB34K7T5_PRYPA</name>
<comment type="caution">
    <text evidence="5">The sequence shown here is derived from an EMBL/GenBank/DDBJ whole genome shotgun (WGS) entry which is preliminary data.</text>
</comment>
<dbReference type="Proteomes" id="UP001515480">
    <property type="component" value="Unassembled WGS sequence"/>
</dbReference>
<dbReference type="AlphaFoldDB" id="A0AB34K7T5"/>
<evidence type="ECO:0000256" key="3">
    <source>
        <dbReference type="PIRSR" id="PIRSR015753-3"/>
    </source>
</evidence>
<feature type="site" description="Lowers pKa of active site Cys" evidence="3">
    <location>
        <position position="342"/>
    </location>
</feature>
<dbReference type="InterPro" id="IPR047047">
    <property type="entry name" value="GST_Omega-like_C"/>
</dbReference>
<feature type="binding site" evidence="2">
    <location>
        <position position="124"/>
    </location>
    <ligand>
        <name>glutathione</name>
        <dbReference type="ChEBI" id="CHEBI:57925"/>
    </ligand>
</feature>
<dbReference type="Pfam" id="PF13409">
    <property type="entry name" value="GST_N_2"/>
    <property type="match status" value="1"/>
</dbReference>
<evidence type="ECO:0000259" key="4">
    <source>
        <dbReference type="PROSITE" id="PS50405"/>
    </source>
</evidence>
<dbReference type="Pfam" id="PF13410">
    <property type="entry name" value="GST_C_2"/>
    <property type="match status" value="1"/>
</dbReference>
<dbReference type="PROSITE" id="PS50405">
    <property type="entry name" value="GST_CTER"/>
    <property type="match status" value="1"/>
</dbReference>
<proteinExistence type="predicted"/>
<dbReference type="InterPro" id="IPR036249">
    <property type="entry name" value="Thioredoxin-like_sf"/>
</dbReference>
<gene>
    <name evidence="5" type="ORF">AB1Y20_000198</name>
</gene>
<dbReference type="InterPro" id="IPR036282">
    <property type="entry name" value="Glutathione-S-Trfase_C_sf"/>
</dbReference>
<dbReference type="EMBL" id="JBGBPQ010000001">
    <property type="protein sequence ID" value="KAL1529243.1"/>
    <property type="molecule type" value="Genomic_DNA"/>
</dbReference>
<feature type="site" description="Lowers pKa of active site Cys" evidence="3">
    <location>
        <position position="299"/>
    </location>
</feature>
<organism evidence="5 6">
    <name type="scientific">Prymnesium parvum</name>
    <name type="common">Toxic golden alga</name>
    <dbReference type="NCBI Taxonomy" id="97485"/>
    <lineage>
        <taxon>Eukaryota</taxon>
        <taxon>Haptista</taxon>
        <taxon>Haptophyta</taxon>
        <taxon>Prymnesiophyceae</taxon>
        <taxon>Prymnesiales</taxon>
        <taxon>Prymnesiaceae</taxon>
        <taxon>Prymnesium</taxon>
    </lineage>
</organism>
<evidence type="ECO:0000313" key="5">
    <source>
        <dbReference type="EMBL" id="KAL1529243.1"/>
    </source>
</evidence>
<dbReference type="Gene3D" id="1.20.1050.10">
    <property type="match status" value="1"/>
</dbReference>
<evidence type="ECO:0000313" key="6">
    <source>
        <dbReference type="Proteomes" id="UP001515480"/>
    </source>
</evidence>
<dbReference type="GO" id="GO:0005737">
    <property type="term" value="C:cytoplasm"/>
    <property type="evidence" value="ECO:0007669"/>
    <property type="project" value="TreeGrafter"/>
</dbReference>
<feature type="domain" description="GST C-terminal" evidence="4">
    <location>
        <begin position="216"/>
        <end position="342"/>
    </location>
</feature>
<dbReference type="PIRSF" id="PIRSF015753">
    <property type="entry name" value="GST"/>
    <property type="match status" value="1"/>
</dbReference>
<dbReference type="PANTHER" id="PTHR32419:SF6">
    <property type="entry name" value="GLUTATHIONE S-TRANSFERASE OMEGA-LIKE 1-RELATED"/>
    <property type="match status" value="1"/>
</dbReference>